<evidence type="ECO:0000256" key="1">
    <source>
        <dbReference type="SAM" id="SignalP"/>
    </source>
</evidence>
<protein>
    <recommendedName>
        <fullName evidence="4">Secreted protein</fullName>
    </recommendedName>
</protein>
<dbReference type="EMBL" id="FR904280">
    <property type="protein sequence ID" value="CDQ57143.1"/>
    <property type="molecule type" value="Genomic_DNA"/>
</dbReference>
<dbReference type="PaxDb" id="8022-A0A060VQC9"/>
<feature type="chain" id="PRO_5001589040" description="Secreted protein" evidence="1">
    <location>
        <begin position="17"/>
        <end position="106"/>
    </location>
</feature>
<organism evidence="2 3">
    <name type="scientific">Oncorhynchus mykiss</name>
    <name type="common">Rainbow trout</name>
    <name type="synonym">Salmo gairdneri</name>
    <dbReference type="NCBI Taxonomy" id="8022"/>
    <lineage>
        <taxon>Eukaryota</taxon>
        <taxon>Metazoa</taxon>
        <taxon>Chordata</taxon>
        <taxon>Craniata</taxon>
        <taxon>Vertebrata</taxon>
        <taxon>Euteleostomi</taxon>
        <taxon>Actinopterygii</taxon>
        <taxon>Neopterygii</taxon>
        <taxon>Teleostei</taxon>
        <taxon>Protacanthopterygii</taxon>
        <taxon>Salmoniformes</taxon>
        <taxon>Salmonidae</taxon>
        <taxon>Salmoninae</taxon>
        <taxon>Oncorhynchus</taxon>
    </lineage>
</organism>
<dbReference type="InterPro" id="IPR028994">
    <property type="entry name" value="Integrin_alpha_N"/>
</dbReference>
<feature type="signal peptide" evidence="1">
    <location>
        <begin position="1"/>
        <end position="16"/>
    </location>
</feature>
<dbReference type="Proteomes" id="UP000193380">
    <property type="component" value="Unassembled WGS sequence"/>
</dbReference>
<reference evidence="2" key="1">
    <citation type="journal article" date="2014" name="Nat. Commun.">
        <title>The rainbow trout genome provides novel insights into evolution after whole-genome duplication in vertebrates.</title>
        <authorList>
            <person name="Berthelot C."/>
            <person name="Brunet F."/>
            <person name="Chalopin D."/>
            <person name="Juanchich A."/>
            <person name="Bernard M."/>
            <person name="Noel B."/>
            <person name="Bento P."/>
            <person name="Da Silva C."/>
            <person name="Labadie K."/>
            <person name="Alberti A."/>
            <person name="Aury J.M."/>
            <person name="Louis A."/>
            <person name="Dehais P."/>
            <person name="Bardou P."/>
            <person name="Montfort J."/>
            <person name="Klopp C."/>
            <person name="Cabau C."/>
            <person name="Gaspin C."/>
            <person name="Thorgaard G.H."/>
            <person name="Boussaha M."/>
            <person name="Quillet E."/>
            <person name="Guyomard R."/>
            <person name="Galiana D."/>
            <person name="Bobe J."/>
            <person name="Volff J.N."/>
            <person name="Genet C."/>
            <person name="Wincker P."/>
            <person name="Jaillon O."/>
            <person name="Roest Crollius H."/>
            <person name="Guiguen Y."/>
        </authorList>
    </citation>
    <scope>NUCLEOTIDE SEQUENCE [LARGE SCALE GENOMIC DNA]</scope>
</reference>
<evidence type="ECO:0000313" key="2">
    <source>
        <dbReference type="EMBL" id="CDQ57143.1"/>
    </source>
</evidence>
<gene>
    <name evidence="2" type="ORF">GSONMT00068910001</name>
</gene>
<evidence type="ECO:0000313" key="3">
    <source>
        <dbReference type="Proteomes" id="UP000193380"/>
    </source>
</evidence>
<sequence>MLIIITCLCGVLVTAPFQDNGTGVVYRCSYDSGTCKALPVQVEPGVSLGLSLACNADRAMVCGPRQIHGCDTLNYLQGLCVELGPQLTVSQTLKPAFQGYTICFRG</sequence>
<reference evidence="2" key="2">
    <citation type="submission" date="2014-03" db="EMBL/GenBank/DDBJ databases">
        <authorList>
            <person name="Genoscope - CEA"/>
        </authorList>
    </citation>
    <scope>NUCLEOTIDE SEQUENCE</scope>
</reference>
<dbReference type="STRING" id="8022.A0A060VQC9"/>
<proteinExistence type="predicted"/>
<evidence type="ECO:0008006" key="4">
    <source>
        <dbReference type="Google" id="ProtNLM"/>
    </source>
</evidence>
<name>A0A060VQC9_ONCMY</name>
<dbReference type="AlphaFoldDB" id="A0A060VQC9"/>
<dbReference type="Gene3D" id="2.130.10.130">
    <property type="entry name" value="Integrin alpha, N-terminal"/>
    <property type="match status" value="1"/>
</dbReference>
<keyword evidence="1" id="KW-0732">Signal</keyword>
<accession>A0A060VQC9</accession>